<evidence type="ECO:0000313" key="2">
    <source>
        <dbReference type="EMBL" id="GGX65884.1"/>
    </source>
</evidence>
<dbReference type="Proteomes" id="UP000600865">
    <property type="component" value="Unassembled WGS sequence"/>
</dbReference>
<dbReference type="PROSITE" id="PS51257">
    <property type="entry name" value="PROKAR_LIPOPROTEIN"/>
    <property type="match status" value="1"/>
</dbReference>
<comment type="caution">
    <text evidence="2">The sequence shown here is derived from an EMBL/GenBank/DDBJ whole genome shotgun (WGS) entry which is preliminary data.</text>
</comment>
<accession>A0A918KK13</accession>
<dbReference type="InterPro" id="IPR025479">
    <property type="entry name" value="DUF4329"/>
</dbReference>
<organism evidence="2 3">
    <name type="scientific">Litorimonas cladophorae</name>
    <dbReference type="NCBI Taxonomy" id="1220491"/>
    <lineage>
        <taxon>Bacteria</taxon>
        <taxon>Pseudomonadati</taxon>
        <taxon>Pseudomonadota</taxon>
        <taxon>Alphaproteobacteria</taxon>
        <taxon>Maricaulales</taxon>
        <taxon>Robiginitomaculaceae</taxon>
    </lineage>
</organism>
<gene>
    <name evidence="2" type="ORF">GCM10011309_15200</name>
</gene>
<dbReference type="AlphaFoldDB" id="A0A918KK13"/>
<reference evidence="2 3" key="1">
    <citation type="journal article" date="2014" name="Int. J. Syst. Evol. Microbiol.">
        <title>Complete genome sequence of Corynebacterium casei LMG S-19264T (=DSM 44701T), isolated from a smear-ripened cheese.</title>
        <authorList>
            <consortium name="US DOE Joint Genome Institute (JGI-PGF)"/>
            <person name="Walter F."/>
            <person name="Albersmeier A."/>
            <person name="Kalinowski J."/>
            <person name="Ruckert C."/>
        </authorList>
    </citation>
    <scope>NUCLEOTIDE SEQUENCE [LARGE SCALE GENOMIC DNA]</scope>
    <source>
        <strain evidence="2 3">KCTC 23968</strain>
    </source>
</reference>
<feature type="domain" description="DUF4329" evidence="1">
    <location>
        <begin position="40"/>
        <end position="153"/>
    </location>
</feature>
<protein>
    <recommendedName>
        <fullName evidence="1">DUF4329 domain-containing protein</fullName>
    </recommendedName>
</protein>
<name>A0A918KK13_9PROT</name>
<dbReference type="EMBL" id="BMYV01000001">
    <property type="protein sequence ID" value="GGX65884.1"/>
    <property type="molecule type" value="Genomic_DNA"/>
</dbReference>
<sequence>MGWLSKRVLLLVGGLSLSGCVVDPVPYDRPVAQTAAEINFVKSIMDAAQTQSSETGREFCGYIGLDADGEYVATPPKRGRKSSCKPDDIPDDFTQIASYHTHGSYSEGHDSEIPSVEDIEADIYEGHDGYIATPGGRIWFIDGYKMTAKVLCGENCVRADENYIAEVDLDTGRTYTLAEIERLLAAED</sequence>
<proteinExistence type="predicted"/>
<evidence type="ECO:0000259" key="1">
    <source>
        <dbReference type="Pfam" id="PF14220"/>
    </source>
</evidence>
<dbReference type="RefSeq" id="WP_189583546.1">
    <property type="nucleotide sequence ID" value="NZ_BMYV01000001.1"/>
</dbReference>
<evidence type="ECO:0000313" key="3">
    <source>
        <dbReference type="Proteomes" id="UP000600865"/>
    </source>
</evidence>
<dbReference type="Pfam" id="PF14220">
    <property type="entry name" value="DUF4329"/>
    <property type="match status" value="1"/>
</dbReference>
<keyword evidence="3" id="KW-1185">Reference proteome</keyword>